<accession>A0A392UFX3</accession>
<dbReference type="EMBL" id="LXQA010818228">
    <property type="protein sequence ID" value="MCI72443.1"/>
    <property type="molecule type" value="Genomic_DNA"/>
</dbReference>
<organism evidence="1 2">
    <name type="scientific">Trifolium medium</name>
    <dbReference type="NCBI Taxonomy" id="97028"/>
    <lineage>
        <taxon>Eukaryota</taxon>
        <taxon>Viridiplantae</taxon>
        <taxon>Streptophyta</taxon>
        <taxon>Embryophyta</taxon>
        <taxon>Tracheophyta</taxon>
        <taxon>Spermatophyta</taxon>
        <taxon>Magnoliopsida</taxon>
        <taxon>eudicotyledons</taxon>
        <taxon>Gunneridae</taxon>
        <taxon>Pentapetalae</taxon>
        <taxon>rosids</taxon>
        <taxon>fabids</taxon>
        <taxon>Fabales</taxon>
        <taxon>Fabaceae</taxon>
        <taxon>Papilionoideae</taxon>
        <taxon>50 kb inversion clade</taxon>
        <taxon>NPAAA clade</taxon>
        <taxon>Hologalegina</taxon>
        <taxon>IRL clade</taxon>
        <taxon>Trifolieae</taxon>
        <taxon>Trifolium</taxon>
    </lineage>
</organism>
<comment type="caution">
    <text evidence="1">The sequence shown here is derived from an EMBL/GenBank/DDBJ whole genome shotgun (WGS) entry which is preliminary data.</text>
</comment>
<name>A0A392UFX3_9FABA</name>
<protein>
    <submittedName>
        <fullName evidence="1">Uncharacterized protein</fullName>
    </submittedName>
</protein>
<keyword evidence="2" id="KW-1185">Reference proteome</keyword>
<dbReference type="Proteomes" id="UP000265520">
    <property type="component" value="Unassembled WGS sequence"/>
</dbReference>
<evidence type="ECO:0000313" key="2">
    <source>
        <dbReference type="Proteomes" id="UP000265520"/>
    </source>
</evidence>
<sequence length="60" mass="6737">MDSRRQAILQEDGKGTIRRLKRDGVACRAVLKSKDIWMQAFLREYGDEHSEGRRGGGGAC</sequence>
<dbReference type="AlphaFoldDB" id="A0A392UFX3"/>
<proteinExistence type="predicted"/>
<reference evidence="1 2" key="1">
    <citation type="journal article" date="2018" name="Front. Plant Sci.">
        <title>Red Clover (Trifolium pratense) and Zigzag Clover (T. medium) - A Picture of Genomic Similarities and Differences.</title>
        <authorList>
            <person name="Dluhosova J."/>
            <person name="Istvanek J."/>
            <person name="Nedelnik J."/>
            <person name="Repkova J."/>
        </authorList>
    </citation>
    <scope>NUCLEOTIDE SEQUENCE [LARGE SCALE GENOMIC DNA]</scope>
    <source>
        <strain evidence="2">cv. 10/8</strain>
        <tissue evidence="1">Leaf</tissue>
    </source>
</reference>
<evidence type="ECO:0000313" key="1">
    <source>
        <dbReference type="EMBL" id="MCI72443.1"/>
    </source>
</evidence>